<name>A0A935PXG1_9PROT</name>
<dbReference type="Proteomes" id="UP000697998">
    <property type="component" value="Unassembled WGS sequence"/>
</dbReference>
<accession>A0A935PXG1</accession>
<reference evidence="1 2" key="1">
    <citation type="submission" date="2020-10" db="EMBL/GenBank/DDBJ databases">
        <title>Connecting structure to function with the recovery of over 1000 high-quality activated sludge metagenome-assembled genomes encoding full-length rRNA genes using long-read sequencing.</title>
        <authorList>
            <person name="Singleton C.M."/>
            <person name="Petriglieri F."/>
            <person name="Kristensen J.M."/>
            <person name="Kirkegaard R.H."/>
            <person name="Michaelsen T.Y."/>
            <person name="Andersen M.H."/>
            <person name="Karst S.M."/>
            <person name="Dueholm M.S."/>
            <person name="Nielsen P.H."/>
            <person name="Albertsen M."/>
        </authorList>
    </citation>
    <scope>NUCLEOTIDE SEQUENCE [LARGE SCALE GENOMIC DNA]</scope>
    <source>
        <strain evidence="1">EsbW_18-Q3-R4-48_BATAC.285</strain>
    </source>
</reference>
<evidence type="ECO:0000313" key="2">
    <source>
        <dbReference type="Proteomes" id="UP000697998"/>
    </source>
</evidence>
<gene>
    <name evidence="1" type="ORF">IPJ27_10370</name>
</gene>
<sequence length="56" mass="6442">MRGKFYRKGATFRLPVCLDEKVQDDLTAKADAKRVELADLVNDMLRKSIDLVEMAR</sequence>
<comment type="caution">
    <text evidence="1">The sequence shown here is derived from an EMBL/GenBank/DDBJ whole genome shotgun (WGS) entry which is preliminary data.</text>
</comment>
<evidence type="ECO:0000313" key="1">
    <source>
        <dbReference type="EMBL" id="MBK7675119.1"/>
    </source>
</evidence>
<protein>
    <submittedName>
        <fullName evidence="1">Uncharacterized protein</fullName>
    </submittedName>
</protein>
<organism evidence="1 2">
    <name type="scientific">Candidatus Accumulibacter proximus</name>
    <dbReference type="NCBI Taxonomy" id="2954385"/>
    <lineage>
        <taxon>Bacteria</taxon>
        <taxon>Pseudomonadati</taxon>
        <taxon>Pseudomonadota</taxon>
        <taxon>Betaproteobacteria</taxon>
        <taxon>Candidatus Accumulibacter</taxon>
    </lineage>
</organism>
<proteinExistence type="predicted"/>
<dbReference type="EMBL" id="JADJMH010000007">
    <property type="protein sequence ID" value="MBK7675119.1"/>
    <property type="molecule type" value="Genomic_DNA"/>
</dbReference>
<dbReference type="AlphaFoldDB" id="A0A935PXG1"/>